<dbReference type="SUPFAM" id="SSF53067">
    <property type="entry name" value="Actin-like ATPase domain"/>
    <property type="match status" value="1"/>
</dbReference>
<dbReference type="Gene3D" id="3.30.420.480">
    <property type="entry name" value="Domain of unknown function (DUF4445)"/>
    <property type="match status" value="1"/>
</dbReference>
<name>A0A0D2JUX8_9BACT</name>
<comment type="caution">
    <text evidence="2">The sequence shown here is derived from an EMBL/GenBank/DDBJ whole genome shotgun (WGS) entry which is preliminary data.</text>
</comment>
<dbReference type="OrthoDB" id="9810588at2"/>
<dbReference type="SUPFAM" id="SSF54292">
    <property type="entry name" value="2Fe-2S ferredoxin-like"/>
    <property type="match status" value="1"/>
</dbReference>
<dbReference type="InterPro" id="IPR042259">
    <property type="entry name" value="Raco-like_middle_sf"/>
</dbReference>
<dbReference type="CDD" id="cd00207">
    <property type="entry name" value="fer2"/>
    <property type="match status" value="1"/>
</dbReference>
<evidence type="ECO:0000259" key="1">
    <source>
        <dbReference type="PROSITE" id="PS51085"/>
    </source>
</evidence>
<evidence type="ECO:0000313" key="2">
    <source>
        <dbReference type="EMBL" id="KIX13350.1"/>
    </source>
</evidence>
<keyword evidence="3" id="KW-1185">Reference proteome</keyword>
<dbReference type="InterPro" id="IPR052911">
    <property type="entry name" value="Corrinoid_activation_enz"/>
</dbReference>
<dbReference type="InterPro" id="IPR040506">
    <property type="entry name" value="RACo_linker"/>
</dbReference>
<dbReference type="Pfam" id="PF17650">
    <property type="entry name" value="RACo_linker"/>
    <property type="match status" value="1"/>
</dbReference>
<sequence length="617" mass="64784">MAEKSMVNVEFNPGGQSVALQKGGLITEAMLTAGVLLPLDCGGKGTCGRCLVQVEGAVSPPNDAEERLLDQSRLEQGFRLACQTRALGDLRVVIPDTAETADSSWRIDLGDLSATQTNSPVITSVDCRVQAPTLEDPRADLRRVLEAVTPPAAGEGEGELWGDPATATQITRMAREKDWNLRVYKRGSEVVGVAGPGDAALGVAVDLGSTKIAAYLIDLEKGEVLNSRGRLNPQVAFGADVVTRLQRAIHNPDDRRQLTSLVRRALGDLVVELSSSVGVEPSCITEMSLVGNTAMTHLLLGLPVEQLGAPPFVASLDQAIDLKAREIGLNLAPGAYLYLPPLVGGFVGADNVAMIMGADLDLPGPCRLGLDIGTNTEVVLTAPGSEHPLLIASAPSGPTFEGAHLSSGMRAMAGAVSRVQLDKGRLVWSTIDGGKPAGICGSGIIDAVAEMARGGIINAQGHLDQSLPQVKVDERSIRYILVPGEQSATGKDIVVTQADISQVQLAKGAINAAAFTLLHLAGLEPFDISEIVLAGSFGSNFDVENARSIGLIPDAPAAIYRQVGNAAGKGAQQMLNNQEARIRAEAIPSMARYLELASEPLFNKLFARSLAFSKNRS</sequence>
<dbReference type="InterPro" id="IPR041414">
    <property type="entry name" value="Raco-like_middle"/>
</dbReference>
<dbReference type="Gene3D" id="3.10.20.880">
    <property type="match status" value="1"/>
</dbReference>
<dbReference type="InParanoid" id="A0A0D2JUX8"/>
<protein>
    <submittedName>
        <fullName evidence="2">Ferredoxin</fullName>
    </submittedName>
</protein>
<dbReference type="RefSeq" id="WP_052515165.1">
    <property type="nucleotide sequence ID" value="NZ_AZAC01000016.1"/>
</dbReference>
<dbReference type="AlphaFoldDB" id="A0A0D2JUX8"/>
<dbReference type="Gene3D" id="3.10.20.30">
    <property type="match status" value="1"/>
</dbReference>
<dbReference type="InterPro" id="IPR012675">
    <property type="entry name" value="Beta-grasp_dom_sf"/>
</dbReference>
<reference evidence="2 3" key="1">
    <citation type="submission" date="2013-11" db="EMBL/GenBank/DDBJ databases">
        <title>Metagenomic analysis of a methanogenic consortium involved in long chain n-alkane degradation.</title>
        <authorList>
            <person name="Davidova I.A."/>
            <person name="Callaghan A.V."/>
            <person name="Wawrik B."/>
            <person name="Pruitt S."/>
            <person name="Marks C."/>
            <person name="Duncan K.E."/>
            <person name="Suflita J.M."/>
        </authorList>
    </citation>
    <scope>NUCLEOTIDE SEQUENCE [LARGE SCALE GENOMIC DNA]</scope>
    <source>
        <strain evidence="2 3">SPR</strain>
    </source>
</reference>
<dbReference type="PROSITE" id="PS51085">
    <property type="entry name" value="2FE2S_FER_2"/>
    <property type="match status" value="1"/>
</dbReference>
<dbReference type="STRING" id="1429043.X474_14135"/>
<dbReference type="InterPro" id="IPR027980">
    <property type="entry name" value="RACo_C"/>
</dbReference>
<gene>
    <name evidence="2" type="ORF">X474_14135</name>
</gene>
<dbReference type="GO" id="GO:0051536">
    <property type="term" value="F:iron-sulfur cluster binding"/>
    <property type="evidence" value="ECO:0007669"/>
    <property type="project" value="InterPro"/>
</dbReference>
<dbReference type="Pfam" id="PF17651">
    <property type="entry name" value="Raco_middle"/>
    <property type="match status" value="1"/>
</dbReference>
<dbReference type="Proteomes" id="UP000032233">
    <property type="component" value="Unassembled WGS sequence"/>
</dbReference>
<dbReference type="Pfam" id="PF00111">
    <property type="entry name" value="Fer2"/>
    <property type="match status" value="1"/>
</dbReference>
<dbReference type="Pfam" id="PF14574">
    <property type="entry name" value="RACo_C_ter"/>
    <property type="match status" value="1"/>
</dbReference>
<dbReference type="EMBL" id="AZAC01000016">
    <property type="protein sequence ID" value="KIX13350.1"/>
    <property type="molecule type" value="Genomic_DNA"/>
</dbReference>
<evidence type="ECO:0000313" key="3">
    <source>
        <dbReference type="Proteomes" id="UP000032233"/>
    </source>
</evidence>
<dbReference type="PANTHER" id="PTHR42895:SF2">
    <property type="entry name" value="IRON-SULFUR CLUSTER PROTEIN"/>
    <property type="match status" value="1"/>
</dbReference>
<dbReference type="InterPro" id="IPR001041">
    <property type="entry name" value="2Fe-2S_ferredoxin-type"/>
</dbReference>
<organism evidence="2 3">
    <name type="scientific">Dethiosulfatarculus sandiegensis</name>
    <dbReference type="NCBI Taxonomy" id="1429043"/>
    <lineage>
        <taxon>Bacteria</taxon>
        <taxon>Pseudomonadati</taxon>
        <taxon>Thermodesulfobacteriota</taxon>
        <taxon>Desulfarculia</taxon>
        <taxon>Desulfarculales</taxon>
        <taxon>Desulfarculaceae</taxon>
        <taxon>Dethiosulfatarculus</taxon>
    </lineage>
</organism>
<dbReference type="InterPro" id="IPR043129">
    <property type="entry name" value="ATPase_NBD"/>
</dbReference>
<feature type="domain" description="2Fe-2S ferredoxin-type" evidence="1">
    <location>
        <begin position="5"/>
        <end position="98"/>
    </location>
</feature>
<proteinExistence type="predicted"/>
<dbReference type="PANTHER" id="PTHR42895">
    <property type="entry name" value="IRON-SULFUR CLUSTER-BINDING PROTEIN-RELATED"/>
    <property type="match status" value="1"/>
</dbReference>
<dbReference type="InterPro" id="IPR036010">
    <property type="entry name" value="2Fe-2S_ferredoxin-like_sf"/>
</dbReference>
<accession>A0A0D2JUX8</accession>